<evidence type="ECO:0000313" key="2">
    <source>
        <dbReference type="WBParaSite" id="MhA1_Contig803.frz3.gene8"/>
    </source>
</evidence>
<accession>A0A1I8BYW7</accession>
<name>A0A1I8BYW7_MELHA</name>
<organism evidence="1 2">
    <name type="scientific">Meloidogyne hapla</name>
    <name type="common">Root-knot nematode worm</name>
    <dbReference type="NCBI Taxonomy" id="6305"/>
    <lineage>
        <taxon>Eukaryota</taxon>
        <taxon>Metazoa</taxon>
        <taxon>Ecdysozoa</taxon>
        <taxon>Nematoda</taxon>
        <taxon>Chromadorea</taxon>
        <taxon>Rhabditida</taxon>
        <taxon>Tylenchina</taxon>
        <taxon>Tylenchomorpha</taxon>
        <taxon>Tylenchoidea</taxon>
        <taxon>Meloidogynidae</taxon>
        <taxon>Meloidogyninae</taxon>
        <taxon>Meloidogyne</taxon>
    </lineage>
</organism>
<keyword evidence="1" id="KW-1185">Reference proteome</keyword>
<sequence>MYTKIHFEQYNDLATLILDELKNIGSKNIEKQVLISTSEGFNTAFNSIYVCPEFWCYVLVDQRGINVMISKLDKDKVFMAESLLKRFENVETEMKKVLKVYSLSLPDLLKEITANNITLTDIGRGRTAAITRQKTPAITSCAFTSVAKLYSRTTFELPYMQSFIYANYKDKGWAIFDDNTCYEIFIFL</sequence>
<protein>
    <submittedName>
        <fullName evidence="2">Creatinase_N domain-containing protein</fullName>
    </submittedName>
</protein>
<reference evidence="2" key="1">
    <citation type="submission" date="2016-11" db="UniProtKB">
        <authorList>
            <consortium name="WormBaseParasite"/>
        </authorList>
    </citation>
    <scope>IDENTIFICATION</scope>
</reference>
<dbReference type="WBParaSite" id="MhA1_Contig803.frz3.gene8">
    <property type="protein sequence ID" value="MhA1_Contig803.frz3.gene8"/>
    <property type="gene ID" value="MhA1_Contig803.frz3.gene8"/>
</dbReference>
<evidence type="ECO:0000313" key="1">
    <source>
        <dbReference type="Proteomes" id="UP000095281"/>
    </source>
</evidence>
<dbReference type="Proteomes" id="UP000095281">
    <property type="component" value="Unplaced"/>
</dbReference>
<proteinExistence type="predicted"/>
<dbReference type="AlphaFoldDB" id="A0A1I8BYW7"/>